<feature type="compositionally biased region" description="Polar residues" evidence="1">
    <location>
        <begin position="24"/>
        <end position="33"/>
    </location>
</feature>
<dbReference type="EMBL" id="JAIWYP010000015">
    <property type="protein sequence ID" value="KAH3705561.1"/>
    <property type="molecule type" value="Genomic_DNA"/>
</dbReference>
<keyword evidence="3" id="KW-1185">Reference proteome</keyword>
<protein>
    <submittedName>
        <fullName evidence="2">Uncharacterized protein</fullName>
    </submittedName>
</protein>
<comment type="caution">
    <text evidence="2">The sequence shown here is derived from an EMBL/GenBank/DDBJ whole genome shotgun (WGS) entry which is preliminary data.</text>
</comment>
<name>A0A9D3YT33_DREPO</name>
<organism evidence="2 3">
    <name type="scientific">Dreissena polymorpha</name>
    <name type="common">Zebra mussel</name>
    <name type="synonym">Mytilus polymorpha</name>
    <dbReference type="NCBI Taxonomy" id="45954"/>
    <lineage>
        <taxon>Eukaryota</taxon>
        <taxon>Metazoa</taxon>
        <taxon>Spiralia</taxon>
        <taxon>Lophotrochozoa</taxon>
        <taxon>Mollusca</taxon>
        <taxon>Bivalvia</taxon>
        <taxon>Autobranchia</taxon>
        <taxon>Heteroconchia</taxon>
        <taxon>Euheterodonta</taxon>
        <taxon>Imparidentia</taxon>
        <taxon>Neoheterodontei</taxon>
        <taxon>Myida</taxon>
        <taxon>Dreissenoidea</taxon>
        <taxon>Dreissenidae</taxon>
        <taxon>Dreissena</taxon>
    </lineage>
</organism>
<feature type="region of interest" description="Disordered" evidence="1">
    <location>
        <begin position="24"/>
        <end position="51"/>
    </location>
</feature>
<evidence type="ECO:0000256" key="1">
    <source>
        <dbReference type="SAM" id="MobiDB-lite"/>
    </source>
</evidence>
<evidence type="ECO:0000313" key="3">
    <source>
        <dbReference type="Proteomes" id="UP000828390"/>
    </source>
</evidence>
<dbReference type="AlphaFoldDB" id="A0A9D3YT33"/>
<dbReference type="Proteomes" id="UP000828390">
    <property type="component" value="Unassembled WGS sequence"/>
</dbReference>
<reference evidence="2" key="2">
    <citation type="submission" date="2020-11" db="EMBL/GenBank/DDBJ databases">
        <authorList>
            <person name="McCartney M.A."/>
            <person name="Auch B."/>
            <person name="Kono T."/>
            <person name="Mallez S."/>
            <person name="Becker A."/>
            <person name="Gohl D.M."/>
            <person name="Silverstein K.A.T."/>
            <person name="Koren S."/>
            <person name="Bechman K.B."/>
            <person name="Herman A."/>
            <person name="Abrahante J.E."/>
            <person name="Garbe J."/>
        </authorList>
    </citation>
    <scope>NUCLEOTIDE SEQUENCE</scope>
    <source>
        <strain evidence="2">Duluth1</strain>
        <tissue evidence="2">Whole animal</tissue>
    </source>
</reference>
<gene>
    <name evidence="2" type="ORF">DPMN_080638</name>
</gene>
<sequence length="51" mass="6101">MMMKWRARLNLQWSQLLMKNSQKTIAQKSQGNGKLQLVRTRKREKREEQGG</sequence>
<reference evidence="2" key="1">
    <citation type="journal article" date="2019" name="bioRxiv">
        <title>The Genome of the Zebra Mussel, Dreissena polymorpha: A Resource for Invasive Species Research.</title>
        <authorList>
            <person name="McCartney M.A."/>
            <person name="Auch B."/>
            <person name="Kono T."/>
            <person name="Mallez S."/>
            <person name="Zhang Y."/>
            <person name="Obille A."/>
            <person name="Becker A."/>
            <person name="Abrahante J.E."/>
            <person name="Garbe J."/>
            <person name="Badalamenti J.P."/>
            <person name="Herman A."/>
            <person name="Mangelson H."/>
            <person name="Liachko I."/>
            <person name="Sullivan S."/>
            <person name="Sone E.D."/>
            <person name="Koren S."/>
            <person name="Silverstein K.A.T."/>
            <person name="Beckman K.B."/>
            <person name="Gohl D.M."/>
        </authorList>
    </citation>
    <scope>NUCLEOTIDE SEQUENCE</scope>
    <source>
        <strain evidence="2">Duluth1</strain>
        <tissue evidence="2">Whole animal</tissue>
    </source>
</reference>
<accession>A0A9D3YT33</accession>
<proteinExistence type="predicted"/>
<evidence type="ECO:0000313" key="2">
    <source>
        <dbReference type="EMBL" id="KAH3705561.1"/>
    </source>
</evidence>